<dbReference type="Pfam" id="PF18348">
    <property type="entry name" value="SH3_16"/>
    <property type="match status" value="1"/>
</dbReference>
<name>A0ABV8RMM8_9SPHN</name>
<comment type="caution">
    <text evidence="6">The sequence shown here is derived from an EMBL/GenBank/DDBJ whole genome shotgun (WGS) entry which is preliminary data.</text>
</comment>
<keyword evidence="4" id="KW-0788">Thiol protease</keyword>
<protein>
    <submittedName>
        <fullName evidence="6">C40 family peptidase</fullName>
    </submittedName>
</protein>
<evidence type="ECO:0000259" key="5">
    <source>
        <dbReference type="PROSITE" id="PS51935"/>
    </source>
</evidence>
<dbReference type="InterPro" id="IPR038765">
    <property type="entry name" value="Papain-like_cys_pep_sf"/>
</dbReference>
<reference evidence="7" key="1">
    <citation type="journal article" date="2019" name="Int. J. Syst. Evol. Microbiol.">
        <title>The Global Catalogue of Microorganisms (GCM) 10K type strain sequencing project: providing services to taxonomists for standard genome sequencing and annotation.</title>
        <authorList>
            <consortium name="The Broad Institute Genomics Platform"/>
            <consortium name="The Broad Institute Genome Sequencing Center for Infectious Disease"/>
            <person name="Wu L."/>
            <person name="Ma J."/>
        </authorList>
    </citation>
    <scope>NUCLEOTIDE SEQUENCE [LARGE SCALE GENOMIC DNA]</scope>
    <source>
        <strain evidence="7">CGMCC 1.12989</strain>
    </source>
</reference>
<dbReference type="RefSeq" id="WP_379538034.1">
    <property type="nucleotide sequence ID" value="NZ_JBHSDR010000003.1"/>
</dbReference>
<keyword evidence="2" id="KW-0645">Protease</keyword>
<proteinExistence type="inferred from homology"/>
<evidence type="ECO:0000256" key="2">
    <source>
        <dbReference type="ARBA" id="ARBA00022670"/>
    </source>
</evidence>
<dbReference type="EMBL" id="JBHSDR010000003">
    <property type="protein sequence ID" value="MFC4294585.1"/>
    <property type="molecule type" value="Genomic_DNA"/>
</dbReference>
<evidence type="ECO:0000313" key="6">
    <source>
        <dbReference type="EMBL" id="MFC4294585.1"/>
    </source>
</evidence>
<keyword evidence="7" id="KW-1185">Reference proteome</keyword>
<feature type="domain" description="NlpC/P60" evidence="5">
    <location>
        <begin position="133"/>
        <end position="254"/>
    </location>
</feature>
<sequence>MTAAVARQTADPANGPYAGQYALAGPARIADPRVTPIRGDLADIALAGKLFAPHYVVPLERAVVVPSVALRKAASDASEQTSELLAGESFMVLDIAGRDDAAWAWGYGKHDDYLGYLPMSALGERDTVPPAATPDGADPVASAEAMVGMPYLWGGRGGGGIDCSGLVQVVFARAGIDLPRDSDQQADAPVGRLLDDGEASQRGDLLFFPDHVMIQRDAETVIHASQDNGKVSIEALADVLARKATALTGRRRVL</sequence>
<dbReference type="PANTHER" id="PTHR47359:SF3">
    <property type="entry name" value="NLP_P60 DOMAIN-CONTAINING PROTEIN-RELATED"/>
    <property type="match status" value="1"/>
</dbReference>
<keyword evidence="3" id="KW-0378">Hydrolase</keyword>
<evidence type="ECO:0000256" key="3">
    <source>
        <dbReference type="ARBA" id="ARBA00022801"/>
    </source>
</evidence>
<dbReference type="InterPro" id="IPR041382">
    <property type="entry name" value="SH3_16"/>
</dbReference>
<gene>
    <name evidence="6" type="ORF">ACFO0A_05870</name>
</gene>
<dbReference type="Proteomes" id="UP001595828">
    <property type="component" value="Unassembled WGS sequence"/>
</dbReference>
<dbReference type="PANTHER" id="PTHR47359">
    <property type="entry name" value="PEPTIDOGLYCAN DL-ENDOPEPTIDASE CWLO"/>
    <property type="match status" value="1"/>
</dbReference>
<accession>A0ABV8RMM8</accession>
<evidence type="ECO:0000256" key="1">
    <source>
        <dbReference type="ARBA" id="ARBA00007074"/>
    </source>
</evidence>
<evidence type="ECO:0000313" key="7">
    <source>
        <dbReference type="Proteomes" id="UP001595828"/>
    </source>
</evidence>
<evidence type="ECO:0000256" key="4">
    <source>
        <dbReference type="ARBA" id="ARBA00022807"/>
    </source>
</evidence>
<dbReference type="Gene3D" id="3.90.1720.10">
    <property type="entry name" value="endopeptidase domain like (from Nostoc punctiforme)"/>
    <property type="match status" value="1"/>
</dbReference>
<dbReference type="InterPro" id="IPR000064">
    <property type="entry name" value="NLP_P60_dom"/>
</dbReference>
<dbReference type="Pfam" id="PF00877">
    <property type="entry name" value="NLPC_P60"/>
    <property type="match status" value="1"/>
</dbReference>
<comment type="similarity">
    <text evidence="1">Belongs to the peptidase C40 family.</text>
</comment>
<dbReference type="InterPro" id="IPR051794">
    <property type="entry name" value="PG_Endopeptidase_C40"/>
</dbReference>
<organism evidence="6 7">
    <name type="scientific">Novosphingobium tardum</name>
    <dbReference type="NCBI Taxonomy" id="1538021"/>
    <lineage>
        <taxon>Bacteria</taxon>
        <taxon>Pseudomonadati</taxon>
        <taxon>Pseudomonadota</taxon>
        <taxon>Alphaproteobacteria</taxon>
        <taxon>Sphingomonadales</taxon>
        <taxon>Sphingomonadaceae</taxon>
        <taxon>Novosphingobium</taxon>
    </lineage>
</organism>
<dbReference type="SUPFAM" id="SSF54001">
    <property type="entry name" value="Cysteine proteinases"/>
    <property type="match status" value="1"/>
</dbReference>
<dbReference type="PROSITE" id="PS51935">
    <property type="entry name" value="NLPC_P60"/>
    <property type="match status" value="1"/>
</dbReference>